<comment type="caution">
    <text evidence="1">The sequence shown here is derived from an EMBL/GenBank/DDBJ whole genome shotgun (WGS) entry which is preliminary data.</text>
</comment>
<evidence type="ECO:0000313" key="2">
    <source>
        <dbReference type="Proteomes" id="UP000265520"/>
    </source>
</evidence>
<proteinExistence type="predicted"/>
<sequence>VVCAAHNMCCFPECLLVAALRAGVVCAARRPLYVG</sequence>
<feature type="non-terminal residue" evidence="1">
    <location>
        <position position="1"/>
    </location>
</feature>
<accession>A0A392U643</accession>
<name>A0A392U643_9FABA</name>
<dbReference type="EMBL" id="LXQA010746776">
    <property type="protein sequence ID" value="MCI68983.1"/>
    <property type="molecule type" value="Genomic_DNA"/>
</dbReference>
<organism evidence="1 2">
    <name type="scientific">Trifolium medium</name>
    <dbReference type="NCBI Taxonomy" id="97028"/>
    <lineage>
        <taxon>Eukaryota</taxon>
        <taxon>Viridiplantae</taxon>
        <taxon>Streptophyta</taxon>
        <taxon>Embryophyta</taxon>
        <taxon>Tracheophyta</taxon>
        <taxon>Spermatophyta</taxon>
        <taxon>Magnoliopsida</taxon>
        <taxon>eudicotyledons</taxon>
        <taxon>Gunneridae</taxon>
        <taxon>Pentapetalae</taxon>
        <taxon>rosids</taxon>
        <taxon>fabids</taxon>
        <taxon>Fabales</taxon>
        <taxon>Fabaceae</taxon>
        <taxon>Papilionoideae</taxon>
        <taxon>50 kb inversion clade</taxon>
        <taxon>NPAAA clade</taxon>
        <taxon>Hologalegina</taxon>
        <taxon>IRL clade</taxon>
        <taxon>Trifolieae</taxon>
        <taxon>Trifolium</taxon>
    </lineage>
</organism>
<evidence type="ECO:0000313" key="1">
    <source>
        <dbReference type="EMBL" id="MCI68983.1"/>
    </source>
</evidence>
<dbReference type="AlphaFoldDB" id="A0A392U643"/>
<keyword evidence="2" id="KW-1185">Reference proteome</keyword>
<reference evidence="1 2" key="1">
    <citation type="journal article" date="2018" name="Front. Plant Sci.">
        <title>Red Clover (Trifolium pratense) and Zigzag Clover (T. medium) - A Picture of Genomic Similarities and Differences.</title>
        <authorList>
            <person name="Dluhosova J."/>
            <person name="Istvanek J."/>
            <person name="Nedelnik J."/>
            <person name="Repkova J."/>
        </authorList>
    </citation>
    <scope>NUCLEOTIDE SEQUENCE [LARGE SCALE GENOMIC DNA]</scope>
    <source>
        <strain evidence="2">cv. 10/8</strain>
        <tissue evidence="1">Leaf</tissue>
    </source>
</reference>
<dbReference type="Proteomes" id="UP000265520">
    <property type="component" value="Unassembled WGS sequence"/>
</dbReference>
<protein>
    <submittedName>
        <fullName evidence="1">Uncharacterized protein</fullName>
    </submittedName>
</protein>